<dbReference type="EMBL" id="CP122566">
    <property type="protein sequence ID" value="WGH94499.1"/>
    <property type="molecule type" value="Genomic_DNA"/>
</dbReference>
<dbReference type="AlphaFoldDB" id="A0AAJ6DDH5"/>
<keyword evidence="6 8" id="KW-0030">Aminoacyl-tRNA synthetase</keyword>
<dbReference type="Proteomes" id="UP001224674">
    <property type="component" value="Chromosome"/>
</dbReference>
<feature type="binding site" evidence="8">
    <location>
        <begin position="36"/>
        <end position="37"/>
    </location>
    <ligand>
        <name>ATP</name>
        <dbReference type="ChEBI" id="CHEBI:30616"/>
    </ligand>
</feature>
<keyword evidence="3 8" id="KW-0547">Nucleotide-binding</keyword>
<organism evidence="10 11">
    <name type="scientific">Auritidibacter ignavus</name>
    <dbReference type="NCBI Taxonomy" id="678932"/>
    <lineage>
        <taxon>Bacteria</taxon>
        <taxon>Bacillati</taxon>
        <taxon>Actinomycetota</taxon>
        <taxon>Actinomycetes</taxon>
        <taxon>Micrococcales</taxon>
        <taxon>Micrococcaceae</taxon>
        <taxon>Auritidibacter</taxon>
    </lineage>
</organism>
<protein>
    <recommendedName>
        <fullName evidence="8">Tryptophan--tRNA ligase</fullName>
        <ecNumber evidence="8">6.1.1.2</ecNumber>
    </recommendedName>
    <alternativeName>
        <fullName evidence="8">Tryptophanyl-tRNA synthetase</fullName>
        <shortName evidence="8">TrpRS</shortName>
    </alternativeName>
</protein>
<feature type="binding site" evidence="8">
    <location>
        <begin position="213"/>
        <end position="217"/>
    </location>
    <ligand>
        <name>ATP</name>
        <dbReference type="ChEBI" id="CHEBI:30616"/>
    </ligand>
</feature>
<keyword evidence="11" id="KW-1185">Reference proteome</keyword>
<evidence type="ECO:0000256" key="9">
    <source>
        <dbReference type="RuleBase" id="RU363036"/>
    </source>
</evidence>
<dbReference type="FunFam" id="1.10.240.10:FF:000002">
    <property type="entry name" value="Tryptophan--tRNA ligase"/>
    <property type="match status" value="1"/>
</dbReference>
<gene>
    <name evidence="8 10" type="primary">trpS</name>
    <name evidence="10" type="ORF">QDX21_06370</name>
</gene>
<dbReference type="InterPro" id="IPR050203">
    <property type="entry name" value="Trp-tRNA_synthetase"/>
</dbReference>
<dbReference type="GO" id="GO:0006436">
    <property type="term" value="P:tryptophanyl-tRNA aminoacylation"/>
    <property type="evidence" value="ECO:0007669"/>
    <property type="project" value="UniProtKB-UniRule"/>
</dbReference>
<dbReference type="SUPFAM" id="SSF52374">
    <property type="entry name" value="Nucleotidylyl transferase"/>
    <property type="match status" value="1"/>
</dbReference>
<dbReference type="InterPro" id="IPR001412">
    <property type="entry name" value="aa-tRNA-synth_I_CS"/>
</dbReference>
<evidence type="ECO:0000256" key="1">
    <source>
        <dbReference type="ARBA" id="ARBA00005594"/>
    </source>
</evidence>
<feature type="short sequence motif" description="'KMSKS' region" evidence="8">
    <location>
        <begin position="213"/>
        <end position="217"/>
    </location>
</feature>
<dbReference type="Pfam" id="PF00579">
    <property type="entry name" value="tRNA-synt_1b"/>
    <property type="match status" value="1"/>
</dbReference>
<dbReference type="CDD" id="cd00806">
    <property type="entry name" value="TrpRS_core"/>
    <property type="match status" value="1"/>
</dbReference>
<evidence type="ECO:0000313" key="10">
    <source>
        <dbReference type="EMBL" id="WGH94499.1"/>
    </source>
</evidence>
<dbReference type="InterPro" id="IPR024109">
    <property type="entry name" value="Trp-tRNA-ligase_bac-type"/>
</dbReference>
<sequence length="351" mass="38678">MLATDLSKTAHLVGASGTEHRVLSGMQPSADSLHLGNYLGALVNWVKTQQNFQTLFFIPDLHAITVPQDPENLRQRTRVAAAQYIAGGIDPERSILFVQSQVPEHAQLAWVLECMTGFGEATRMTQFKDKSAKEGTEHAGVGLLAYPMLMAADILLYQPQGVPVGDDQRQHIELTRNLAQRFNSRYGETFVVPNGFYPETGARIYDLQQPTKKMSKSAESPNGLINILDQPKVIAKRIKSAVTDAQTEIRFDPETKPGVSNLLSIFAAITECEIDEIVAEYQGKMYGHLKVDLAEAVTTRLQPVRTRALELLDDPAELDRILDAGAEKAREIATPVLAEVYAKVGFLPPRG</sequence>
<dbReference type="PANTHER" id="PTHR43766:SF1">
    <property type="entry name" value="TRYPTOPHAN--TRNA LIGASE, MITOCHONDRIAL"/>
    <property type="match status" value="1"/>
</dbReference>
<comment type="similarity">
    <text evidence="1 8 9">Belongs to the class-I aminoacyl-tRNA synthetase family.</text>
</comment>
<keyword evidence="4 8" id="KW-0067">ATP-binding</keyword>
<dbReference type="InterPro" id="IPR002306">
    <property type="entry name" value="Trp-tRNA-ligase"/>
</dbReference>
<comment type="caution">
    <text evidence="8">Lacks conserved residue(s) required for the propagation of feature annotation.</text>
</comment>
<dbReference type="PRINTS" id="PR01039">
    <property type="entry name" value="TRNASYNTHTRP"/>
</dbReference>
<dbReference type="EC" id="6.1.1.2" evidence="8"/>
<dbReference type="GO" id="GO:0005524">
    <property type="term" value="F:ATP binding"/>
    <property type="evidence" value="ECO:0007669"/>
    <property type="project" value="UniProtKB-UniRule"/>
</dbReference>
<feature type="binding site" evidence="8">
    <location>
        <begin position="165"/>
        <end position="167"/>
    </location>
    <ligand>
        <name>ATP</name>
        <dbReference type="ChEBI" id="CHEBI:30616"/>
    </ligand>
</feature>
<evidence type="ECO:0000256" key="7">
    <source>
        <dbReference type="ARBA" id="ARBA00049929"/>
    </source>
</evidence>
<feature type="binding site" evidence="8">
    <location>
        <begin position="27"/>
        <end position="29"/>
    </location>
    <ligand>
        <name>ATP</name>
        <dbReference type="ChEBI" id="CHEBI:30616"/>
    </ligand>
</feature>
<feature type="binding site" evidence="8">
    <location>
        <position position="153"/>
    </location>
    <ligand>
        <name>L-tryptophan</name>
        <dbReference type="ChEBI" id="CHEBI:57912"/>
    </ligand>
</feature>
<proteinExistence type="inferred from homology"/>
<accession>A0AAJ6DDH5</accession>
<reference evidence="10 11" key="1">
    <citation type="submission" date="2023-03" db="EMBL/GenBank/DDBJ databases">
        <title>Complete genome sequences of several Auritidibacter ignavus strains isolated from ear infections.</title>
        <authorList>
            <person name="Baehr T."/>
            <person name="Baumhoegger A.M."/>
        </authorList>
    </citation>
    <scope>NUCLEOTIDE SEQUENCE [LARGE SCALE GENOMIC DNA]</scope>
    <source>
        <strain evidence="10 11">BABAE-6</strain>
    </source>
</reference>
<evidence type="ECO:0000256" key="3">
    <source>
        <dbReference type="ARBA" id="ARBA00022741"/>
    </source>
</evidence>
<evidence type="ECO:0000313" key="11">
    <source>
        <dbReference type="Proteomes" id="UP001224674"/>
    </source>
</evidence>
<feature type="binding site" evidence="8">
    <location>
        <position position="204"/>
    </location>
    <ligand>
        <name>ATP</name>
        <dbReference type="ChEBI" id="CHEBI:30616"/>
    </ligand>
</feature>
<name>A0AAJ6DDH5_9MICC</name>
<evidence type="ECO:0000256" key="2">
    <source>
        <dbReference type="ARBA" id="ARBA00022598"/>
    </source>
</evidence>
<dbReference type="PANTHER" id="PTHR43766">
    <property type="entry name" value="TRYPTOPHAN--TRNA LIGASE, MITOCHONDRIAL"/>
    <property type="match status" value="1"/>
</dbReference>
<dbReference type="HAMAP" id="MF_00140_B">
    <property type="entry name" value="Trp_tRNA_synth_B"/>
    <property type="match status" value="1"/>
</dbReference>
<evidence type="ECO:0000256" key="4">
    <source>
        <dbReference type="ARBA" id="ARBA00022840"/>
    </source>
</evidence>
<evidence type="ECO:0000256" key="6">
    <source>
        <dbReference type="ARBA" id="ARBA00023146"/>
    </source>
</evidence>
<evidence type="ECO:0000256" key="5">
    <source>
        <dbReference type="ARBA" id="ARBA00022917"/>
    </source>
</evidence>
<comment type="subunit">
    <text evidence="8">Homodimer.</text>
</comment>
<comment type="function">
    <text evidence="8">Catalyzes the attachment of tryptophan to tRNA(Trp).</text>
</comment>
<dbReference type="GO" id="GO:0005829">
    <property type="term" value="C:cytosol"/>
    <property type="evidence" value="ECO:0007669"/>
    <property type="project" value="TreeGrafter"/>
</dbReference>
<dbReference type="InterPro" id="IPR002305">
    <property type="entry name" value="aa-tRNA-synth_Ic"/>
</dbReference>
<dbReference type="InterPro" id="IPR014729">
    <property type="entry name" value="Rossmann-like_a/b/a_fold"/>
</dbReference>
<dbReference type="PROSITE" id="PS00178">
    <property type="entry name" value="AA_TRNA_LIGASE_I"/>
    <property type="match status" value="1"/>
</dbReference>
<dbReference type="NCBIfam" id="TIGR00233">
    <property type="entry name" value="trpS"/>
    <property type="match status" value="1"/>
</dbReference>
<dbReference type="Gene3D" id="3.40.50.620">
    <property type="entry name" value="HUPs"/>
    <property type="match status" value="1"/>
</dbReference>
<dbReference type="GO" id="GO:0004830">
    <property type="term" value="F:tryptophan-tRNA ligase activity"/>
    <property type="evidence" value="ECO:0007669"/>
    <property type="project" value="UniProtKB-UniRule"/>
</dbReference>
<keyword evidence="8" id="KW-0963">Cytoplasm</keyword>
<keyword evidence="5 8" id="KW-0648">Protein biosynthesis</keyword>
<evidence type="ECO:0000256" key="8">
    <source>
        <dbReference type="HAMAP-Rule" id="MF_00140"/>
    </source>
</evidence>
<dbReference type="Gene3D" id="1.10.240.10">
    <property type="entry name" value="Tyrosyl-Transfer RNA Synthetase"/>
    <property type="match status" value="1"/>
</dbReference>
<keyword evidence="2 8" id="KW-0436">Ligase</keyword>
<comment type="subcellular location">
    <subcellularLocation>
        <location evidence="8">Cytoplasm</location>
    </subcellularLocation>
</comment>
<comment type="catalytic activity">
    <reaction evidence="7 8">
        <text>tRNA(Trp) + L-tryptophan + ATP = L-tryptophyl-tRNA(Trp) + AMP + diphosphate + H(+)</text>
        <dbReference type="Rhea" id="RHEA:24080"/>
        <dbReference type="Rhea" id="RHEA-COMP:9671"/>
        <dbReference type="Rhea" id="RHEA-COMP:9705"/>
        <dbReference type="ChEBI" id="CHEBI:15378"/>
        <dbReference type="ChEBI" id="CHEBI:30616"/>
        <dbReference type="ChEBI" id="CHEBI:33019"/>
        <dbReference type="ChEBI" id="CHEBI:57912"/>
        <dbReference type="ChEBI" id="CHEBI:78442"/>
        <dbReference type="ChEBI" id="CHEBI:78535"/>
        <dbReference type="ChEBI" id="CHEBI:456215"/>
        <dbReference type="EC" id="6.1.1.2"/>
    </reaction>
</comment>